<keyword evidence="1" id="KW-0677">Repeat</keyword>
<feature type="repeat" description="PPR" evidence="2">
    <location>
        <begin position="826"/>
        <end position="860"/>
    </location>
</feature>
<dbReference type="eggNOG" id="KOG4197">
    <property type="taxonomic scope" value="Eukaryota"/>
</dbReference>
<feature type="repeat" description="PPR" evidence="2">
    <location>
        <begin position="894"/>
        <end position="928"/>
    </location>
</feature>
<dbReference type="NCBIfam" id="TIGR00756">
    <property type="entry name" value="PPR"/>
    <property type="match status" value="16"/>
</dbReference>
<protein>
    <recommendedName>
        <fullName evidence="5">Pentacotripeptide-repeat region of PRORP domain-containing protein</fullName>
    </recommendedName>
</protein>
<feature type="repeat" description="PPR" evidence="2">
    <location>
        <begin position="686"/>
        <end position="720"/>
    </location>
</feature>
<accession>U5DF81</accession>
<dbReference type="InterPro" id="IPR002885">
    <property type="entry name" value="PPR_rpt"/>
</dbReference>
<keyword evidence="4" id="KW-1185">Reference proteome</keyword>
<sequence length="1046" mass="117348">MNLPWPRMGIMFHAVVSTAFKQNTHFFSPRKRKHPFKNTHRLTFCSSSQSPEDLSGLGDSDFCINGGNGSLEVPVEMISRPAHEEFSFLFQSIYDYDADFMKNEAKLHPGKFSDEALLLCELIRTNGTNWGDEMPKSLRPFREKLKHSLVIDVLKLLKCPELCVKFFIWAGRQIGYQHVGATYDALLEVLAVDRRVQIPVEFLSEIKEEDGEMLGRLLNVLIRKCSKGGFWKEAIEELGRLKDCGNRPSRTTYYALIQVLLLANQLELASQVYTEMGNAGLNLDGFTLGCFARTLCKAGKWREALNIIDKEDFVPDTVLYNKMISGLCEASLLEEAISFLHRMRSNSCFPNVVTYRNLLMSFLKAGQLNRCRRILNQMTSEGLHPSPSIFNSLVHAYCKSREFAYAYKLVKKMRVCGCRPGYVIYNILIGGIFGREDPPTIEAMELAERVYEEMLDAGCVLNKVNVVGFTRCLCARGKFEKAIVVIRDLMTKGFIPDSSTYTKVVELLCQADKVDKALLLFEEMKKNNIVPNVFTYTILIDSFCKVGLIQQGRNWFDEMTRDGCLPNVVTYTTLIHAYLKTRRLIEANDLFERMLSMGCAPNIVTYTALIDGLCKAGEVDKACRVYERMRGSGIKVDVDVYFGSEAGMEPNVFTYGALVDGLCKAHKVSEAHELLEAMGKDGCLANNVVYDALIDGFCKVGKLDEAQKVFAKMVECGYSPNVYTYSSLIDRLFKDKRLDLAIKVLSKMLENSCSPNVVTYTEMIDGLCKVGKTDEASRLLVMMEEKGCHPNVVTYTAMIDGYGKVGKVDLGLKLLREMAEKGCAPNIVTYRVLINHCCAAGLLDEACGLLDEMKQTYWPPHALWFKDVIQGFSIEFINSLGLLHEISEYNMFPMVPAYSILIDSLCKAGRLEVALELHKEMVSVSTVQPCFAQKTAYSSLIEGLSLAGKIEKAFELYADMTRMGHIPELSIFFCLIKGLCKINRRDEALQLLDSTCWMIPLTGLGHPISRWMYLGGQDTLTGLGHPILGGCTWADAQEGTPSWPAG</sequence>
<dbReference type="PROSITE" id="PS51375">
    <property type="entry name" value="PPR"/>
    <property type="match status" value="15"/>
</dbReference>
<feature type="repeat" description="PPR" evidence="2">
    <location>
        <begin position="386"/>
        <end position="420"/>
    </location>
</feature>
<feature type="repeat" description="PPR" evidence="2">
    <location>
        <begin position="567"/>
        <end position="601"/>
    </location>
</feature>
<dbReference type="GO" id="GO:0003729">
    <property type="term" value="F:mRNA binding"/>
    <property type="evidence" value="ECO:0000318"/>
    <property type="project" value="GO_Central"/>
</dbReference>
<dbReference type="Proteomes" id="UP000017836">
    <property type="component" value="Unassembled WGS sequence"/>
</dbReference>
<dbReference type="Pfam" id="PF13041">
    <property type="entry name" value="PPR_2"/>
    <property type="match status" value="5"/>
</dbReference>
<dbReference type="EMBL" id="KI392060">
    <property type="protein sequence ID" value="ERN20102.1"/>
    <property type="molecule type" value="Genomic_DNA"/>
</dbReference>
<feature type="repeat" description="PPR" evidence="2">
    <location>
        <begin position="497"/>
        <end position="531"/>
    </location>
</feature>
<feature type="repeat" description="PPR" evidence="2">
    <location>
        <begin position="791"/>
        <end position="825"/>
    </location>
</feature>
<evidence type="ECO:0000256" key="1">
    <source>
        <dbReference type="ARBA" id="ARBA00022737"/>
    </source>
</evidence>
<dbReference type="GO" id="GO:0006396">
    <property type="term" value="P:RNA processing"/>
    <property type="evidence" value="ECO:0000318"/>
    <property type="project" value="GO_Central"/>
</dbReference>
<evidence type="ECO:0008006" key="5">
    <source>
        <dbReference type="Google" id="ProtNLM"/>
    </source>
</evidence>
<dbReference type="Pfam" id="PF01535">
    <property type="entry name" value="PPR"/>
    <property type="match status" value="1"/>
</dbReference>
<organism evidence="3 4">
    <name type="scientific">Amborella trichopoda</name>
    <dbReference type="NCBI Taxonomy" id="13333"/>
    <lineage>
        <taxon>Eukaryota</taxon>
        <taxon>Viridiplantae</taxon>
        <taxon>Streptophyta</taxon>
        <taxon>Embryophyta</taxon>
        <taxon>Tracheophyta</taxon>
        <taxon>Spermatophyta</taxon>
        <taxon>Magnoliopsida</taxon>
        <taxon>Amborellales</taxon>
        <taxon>Amborellaceae</taxon>
        <taxon>Amborella</taxon>
    </lineage>
</organism>
<dbReference type="PANTHER" id="PTHR47932">
    <property type="entry name" value="ATPASE EXPRESSION PROTEIN 3"/>
    <property type="match status" value="1"/>
</dbReference>
<feature type="repeat" description="PPR" evidence="2">
    <location>
        <begin position="602"/>
        <end position="636"/>
    </location>
</feature>
<dbReference type="AlphaFoldDB" id="U5DF81"/>
<dbReference type="Pfam" id="PF13812">
    <property type="entry name" value="PPR_3"/>
    <property type="match status" value="1"/>
</dbReference>
<reference evidence="4" key="1">
    <citation type="journal article" date="2013" name="Science">
        <title>The Amborella genome and the evolution of flowering plants.</title>
        <authorList>
            <consortium name="Amborella Genome Project"/>
        </authorList>
    </citation>
    <scope>NUCLEOTIDE SEQUENCE [LARGE SCALE GENOMIC DNA]</scope>
</reference>
<dbReference type="SUPFAM" id="SSF48452">
    <property type="entry name" value="TPR-like"/>
    <property type="match status" value="1"/>
</dbReference>
<dbReference type="STRING" id="13333.U5DF81"/>
<dbReference type="Gramene" id="ERN20102">
    <property type="protein sequence ID" value="ERN20102"/>
    <property type="gene ID" value="AMTR_s00066p00041260"/>
</dbReference>
<feature type="repeat" description="PPR" evidence="2">
    <location>
        <begin position="756"/>
        <end position="790"/>
    </location>
</feature>
<dbReference type="PANTHER" id="PTHR47932:SF63">
    <property type="entry name" value="OS08G0290000 PROTEIN"/>
    <property type="match status" value="1"/>
</dbReference>
<name>U5DF81_AMBTC</name>
<dbReference type="HOGENOM" id="CLU_002706_49_2_1"/>
<feature type="repeat" description="PPR" evidence="2">
    <location>
        <begin position="651"/>
        <end position="685"/>
    </location>
</feature>
<dbReference type="GO" id="GO:0005739">
    <property type="term" value="C:mitochondrion"/>
    <property type="evidence" value="ECO:0000318"/>
    <property type="project" value="GO_Central"/>
</dbReference>
<evidence type="ECO:0000313" key="4">
    <source>
        <dbReference type="Proteomes" id="UP000017836"/>
    </source>
</evidence>
<dbReference type="OMA" id="FKIICEM"/>
<feature type="repeat" description="PPR" evidence="2">
    <location>
        <begin position="532"/>
        <end position="566"/>
    </location>
</feature>
<evidence type="ECO:0000256" key="2">
    <source>
        <dbReference type="PROSITE-ProRule" id="PRU00708"/>
    </source>
</evidence>
<feature type="repeat" description="PPR" evidence="2">
    <location>
        <begin position="351"/>
        <end position="385"/>
    </location>
</feature>
<dbReference type="InterPro" id="IPR011990">
    <property type="entry name" value="TPR-like_helical_dom_sf"/>
</dbReference>
<evidence type="ECO:0000313" key="3">
    <source>
        <dbReference type="EMBL" id="ERN20102.1"/>
    </source>
</evidence>
<feature type="repeat" description="PPR" evidence="2">
    <location>
        <begin position="316"/>
        <end position="350"/>
    </location>
</feature>
<feature type="repeat" description="PPR" evidence="2">
    <location>
        <begin position="721"/>
        <end position="755"/>
    </location>
</feature>
<dbReference type="GO" id="GO:0007005">
    <property type="term" value="P:mitochondrion organization"/>
    <property type="evidence" value="ECO:0000318"/>
    <property type="project" value="GO_Central"/>
</dbReference>
<dbReference type="Pfam" id="PF12854">
    <property type="entry name" value="PPR_1"/>
    <property type="match status" value="3"/>
</dbReference>
<proteinExistence type="predicted"/>
<gene>
    <name evidence="3" type="ORF">AMTR_s00066p00041260</name>
</gene>
<dbReference type="Gene3D" id="1.25.40.10">
    <property type="entry name" value="Tetratricopeptide repeat domain"/>
    <property type="match status" value="8"/>
</dbReference>
<feature type="repeat" description="PPR" evidence="2">
    <location>
        <begin position="933"/>
        <end position="967"/>
    </location>
</feature>